<feature type="chain" id="PRO_5019233043" evidence="1">
    <location>
        <begin position="23"/>
        <end position="181"/>
    </location>
</feature>
<accession>A0A450WLQ8</accession>
<proteinExistence type="predicted"/>
<evidence type="ECO:0000313" key="2">
    <source>
        <dbReference type="EMBL" id="VFK17939.1"/>
    </source>
</evidence>
<protein>
    <submittedName>
        <fullName evidence="2">Uncharacterized protein</fullName>
    </submittedName>
</protein>
<name>A0A450WLQ8_9GAMM</name>
<keyword evidence="1" id="KW-0732">Signal</keyword>
<feature type="signal peptide" evidence="1">
    <location>
        <begin position="1"/>
        <end position="22"/>
    </location>
</feature>
<dbReference type="EMBL" id="CAADFK010000129">
    <property type="protein sequence ID" value="VFK17939.1"/>
    <property type="molecule type" value="Genomic_DNA"/>
</dbReference>
<dbReference type="AlphaFoldDB" id="A0A450WLQ8"/>
<organism evidence="2">
    <name type="scientific">Candidatus Kentrum sp. LPFa</name>
    <dbReference type="NCBI Taxonomy" id="2126335"/>
    <lineage>
        <taxon>Bacteria</taxon>
        <taxon>Pseudomonadati</taxon>
        <taxon>Pseudomonadota</taxon>
        <taxon>Gammaproteobacteria</taxon>
        <taxon>Candidatus Kentrum</taxon>
    </lineage>
</organism>
<evidence type="ECO:0000256" key="1">
    <source>
        <dbReference type="SAM" id="SignalP"/>
    </source>
</evidence>
<reference evidence="2" key="1">
    <citation type="submission" date="2019-02" db="EMBL/GenBank/DDBJ databases">
        <authorList>
            <person name="Gruber-Vodicka R. H."/>
            <person name="Seah K. B. B."/>
        </authorList>
    </citation>
    <scope>NUCLEOTIDE SEQUENCE</scope>
    <source>
        <strain evidence="2">BECK_S313</strain>
    </source>
</reference>
<gene>
    <name evidence="2" type="ORF">BECKLPF1236B_GA0070989_11293</name>
</gene>
<sequence length="181" mass="20560">MNKLLISVAVSCSLAIPLNSNALQGDVHGRDLNISGLGWVGHVGIESANYNILEMLSGTTKESNWGYTSELHKNSKSSFKMSSPYWGAKYWNWLVDNQFWRVYNYIVPNADWVEDVGANYTTTVFYNHPSSYQDSRGNWRIRLAKYRCDTYTESMYNTGGIVFSSSVQLPTTIYNALPDKR</sequence>